<dbReference type="PANTHER" id="PTHR13136">
    <property type="entry name" value="TESTIS DEVELOPMENT PROTEIN PRTD"/>
    <property type="match status" value="1"/>
</dbReference>
<reference evidence="4" key="1">
    <citation type="submission" date="2020-05" db="UniProtKB">
        <authorList>
            <consortium name="EnsemblMetazoa"/>
        </authorList>
    </citation>
    <scope>IDENTIFICATION</scope>
    <source>
        <strain evidence="4">Jacobina</strain>
    </source>
</reference>
<name>A0A1B0GJY2_LUTLO</name>
<keyword evidence="2" id="KW-0472">Membrane</keyword>
<dbReference type="GO" id="GO:0044545">
    <property type="term" value="C:NSL complex"/>
    <property type="evidence" value="ECO:0007669"/>
    <property type="project" value="TreeGrafter"/>
</dbReference>
<evidence type="ECO:0000259" key="3">
    <source>
        <dbReference type="Pfam" id="PF23154"/>
    </source>
</evidence>
<evidence type="ECO:0000313" key="4">
    <source>
        <dbReference type="EnsemblMetazoa" id="LLOJ006790-PA"/>
    </source>
</evidence>
<dbReference type="FunFam" id="3.40.50.1820:FF:000147">
    <property type="entry name" value="uncharacterized protein LOC108093882 isoform X9"/>
    <property type="match status" value="1"/>
</dbReference>
<feature type="transmembrane region" description="Helical" evidence="2">
    <location>
        <begin position="268"/>
        <end position="290"/>
    </location>
</feature>
<dbReference type="PANTHER" id="PTHR13136:SF16">
    <property type="entry name" value="KAT8 REGULATORY NSL COMPLEX SUBUNIT 3"/>
    <property type="match status" value="1"/>
</dbReference>
<organism evidence="4 5">
    <name type="scientific">Lutzomyia longipalpis</name>
    <name type="common">Sand fly</name>
    <dbReference type="NCBI Taxonomy" id="7200"/>
    <lineage>
        <taxon>Eukaryota</taxon>
        <taxon>Metazoa</taxon>
        <taxon>Ecdysozoa</taxon>
        <taxon>Arthropoda</taxon>
        <taxon>Hexapoda</taxon>
        <taxon>Insecta</taxon>
        <taxon>Pterygota</taxon>
        <taxon>Neoptera</taxon>
        <taxon>Endopterygota</taxon>
        <taxon>Diptera</taxon>
        <taxon>Nematocera</taxon>
        <taxon>Psychodoidea</taxon>
        <taxon>Psychodidae</taxon>
        <taxon>Lutzomyia</taxon>
        <taxon>Lutzomyia</taxon>
    </lineage>
</organism>
<evidence type="ECO:0000256" key="2">
    <source>
        <dbReference type="SAM" id="Phobius"/>
    </source>
</evidence>
<dbReference type="Proteomes" id="UP000092461">
    <property type="component" value="Unassembled WGS sequence"/>
</dbReference>
<dbReference type="InterPro" id="IPR056519">
    <property type="entry name" value="KANSL3_1st"/>
</dbReference>
<dbReference type="InterPro" id="IPR026555">
    <property type="entry name" value="NSL3/Tex30"/>
</dbReference>
<dbReference type="Gene3D" id="3.40.50.1820">
    <property type="entry name" value="alpha/beta hydrolase"/>
    <property type="match status" value="1"/>
</dbReference>
<dbReference type="AlphaFoldDB" id="A0A1B0GJY2"/>
<protein>
    <recommendedName>
        <fullName evidence="3">KANSL3 helical domain-containing protein</fullName>
    </recommendedName>
</protein>
<evidence type="ECO:0000256" key="1">
    <source>
        <dbReference type="SAM" id="MobiDB-lite"/>
    </source>
</evidence>
<dbReference type="VEuPathDB" id="VectorBase:LLONM1_009644"/>
<dbReference type="InterPro" id="IPR029058">
    <property type="entry name" value="AB_hydrolase_fold"/>
</dbReference>
<evidence type="ECO:0000313" key="5">
    <source>
        <dbReference type="Proteomes" id="UP000092461"/>
    </source>
</evidence>
<proteinExistence type="predicted"/>
<feature type="region of interest" description="Disordered" evidence="1">
    <location>
        <begin position="450"/>
        <end position="526"/>
    </location>
</feature>
<dbReference type="Pfam" id="PF23154">
    <property type="entry name" value="KANSL3_1st"/>
    <property type="match status" value="1"/>
</dbReference>
<feature type="domain" description="KANSL3 helical" evidence="3">
    <location>
        <begin position="83"/>
        <end position="211"/>
    </location>
</feature>
<accession>A0A1B0GJY2</accession>
<feature type="compositionally biased region" description="Polar residues" evidence="1">
    <location>
        <begin position="463"/>
        <end position="476"/>
    </location>
</feature>
<keyword evidence="5" id="KW-1185">Reference proteome</keyword>
<dbReference type="EMBL" id="AJWK01022439">
    <property type="status" value="NOT_ANNOTATED_CDS"/>
    <property type="molecule type" value="Genomic_DNA"/>
</dbReference>
<sequence>MEHSYSRDWRPAENSKVMSTRTIMVNRAPQCPSCHVHANDEVNTILSQITPKLRHHLCSLQGIDVDEQHKSSALPYDEDEAMKAMEYTTQIAYCVKNSNPDEDDWEEKVNKFGWTVVQQNLFAKVANILDLDRLARLARKSREHESVFRRADIDKSCQRMRQALAAVNWDVRLTQWLHGVLMEHLPPCYMSLYLDILQTLKAKLPAMVDKMIFGRTSHGMHEIMGPVMKEPWEPKINHKNRKLPNQPIIIILPNGPSVSPASNRMQKWFALFATMGSVVPIAIHAGGVAIQKQNMQTVVEQLVTVSRAKIQDIRAESPGRPIILVGFNSGAALALQIGVLESASSIVCMGFAYNTMQGIRGCPDDQIQEITTPILFVIGQNSARTSQEEIESLRENMIAQTSLVIVGSADDALRVNTKKRRIEKVTQAMVDNMVMDEVAEFATSCLINPPGPRQLPGGGLNQSSVTTPNGVNTITTARKRKITGDSENGGDEKPSPTKTPRPVGRPRLNNKPIPGKTPKKPIPTSGILQPSSEALDIAIQSILPQEGITELVPPDALPTHGDIVKTKSPIMTSYEIVQGKITQKVEYKPIIPSGAVSSLVSGRAPNSTTVSGVGGTPIVLPMIQRPKVKMVPPNQFVQLKPGSMENVGTTSQVFTIKSGSTVATPTKTPQLYTIKTSTGNKVISMKKQSPQAPQLVTVSSSGLPNKFTIMKTTKPMITSSSAEKSQPDLSSTNIFDIPIVFADNEGNIHESDASTEDADLSNESAIVVSPKKDSETSNTRIINLVPATKAGVGSSGKQVVFINRNTMNMKPNIISKNVPPLKYTKVVVSSAGGQSSFRQINSGTPVVTSSMQIVGNKVVKVKASDIERSGVMTSTKPIATSKLQPIIINVDSDKAGRSTTGEGTTKIPHTIYVKPSGAIRQIPGILNKNLTVKKLVNIVQQNKNRPDAPSE</sequence>
<dbReference type="GO" id="GO:0045944">
    <property type="term" value="P:positive regulation of transcription by RNA polymerase II"/>
    <property type="evidence" value="ECO:0007669"/>
    <property type="project" value="TreeGrafter"/>
</dbReference>
<keyword evidence="2" id="KW-0812">Transmembrane</keyword>
<dbReference type="VEuPathDB" id="VectorBase:LLOJ006790"/>
<dbReference type="EnsemblMetazoa" id="LLOJ006790-RA">
    <property type="protein sequence ID" value="LLOJ006790-PA"/>
    <property type="gene ID" value="LLOJ006790"/>
</dbReference>
<keyword evidence="2" id="KW-1133">Transmembrane helix</keyword>
<dbReference type="SUPFAM" id="SSF53474">
    <property type="entry name" value="alpha/beta-Hydrolases"/>
    <property type="match status" value="1"/>
</dbReference>